<dbReference type="Proteomes" id="UP000887566">
    <property type="component" value="Unplaced"/>
</dbReference>
<keyword evidence="2" id="KW-1185">Reference proteome</keyword>
<name>A0A914W7C6_9BILA</name>
<accession>A0A914W7C6</accession>
<organism evidence="2 3">
    <name type="scientific">Plectus sambesii</name>
    <dbReference type="NCBI Taxonomy" id="2011161"/>
    <lineage>
        <taxon>Eukaryota</taxon>
        <taxon>Metazoa</taxon>
        <taxon>Ecdysozoa</taxon>
        <taxon>Nematoda</taxon>
        <taxon>Chromadorea</taxon>
        <taxon>Plectida</taxon>
        <taxon>Plectina</taxon>
        <taxon>Plectoidea</taxon>
        <taxon>Plectidae</taxon>
        <taxon>Plectus</taxon>
    </lineage>
</organism>
<evidence type="ECO:0000256" key="1">
    <source>
        <dbReference type="SAM" id="MobiDB-lite"/>
    </source>
</evidence>
<evidence type="ECO:0000313" key="3">
    <source>
        <dbReference type="WBParaSite" id="PSAMB.scaffold3225size19200.g20752.t1"/>
    </source>
</evidence>
<feature type="region of interest" description="Disordered" evidence="1">
    <location>
        <begin position="29"/>
        <end position="56"/>
    </location>
</feature>
<evidence type="ECO:0000313" key="2">
    <source>
        <dbReference type="Proteomes" id="UP000887566"/>
    </source>
</evidence>
<proteinExistence type="predicted"/>
<dbReference type="AlphaFoldDB" id="A0A914W7C6"/>
<dbReference type="WBParaSite" id="PSAMB.scaffold3225size19200.g20752.t1">
    <property type="protein sequence ID" value="PSAMB.scaffold3225size19200.g20752.t1"/>
    <property type="gene ID" value="PSAMB.scaffold3225size19200.g20752"/>
</dbReference>
<sequence length="167" mass="18912">MHWNEYELAKESDPAMPLRRAAKNTALFGGRKWGGERSRREREVERGGKATNKRGDCDNRYEWAAASSTPQSDIAEYSKADLRRATSAAHRFFVPRHAASSARADRSLRAIDSARITFYRSSSRRPPSPPPYRPIDFYPSLTNPSILISCTQAFSFLASQTRTNWIA</sequence>
<feature type="compositionally biased region" description="Basic and acidic residues" evidence="1">
    <location>
        <begin position="33"/>
        <end position="56"/>
    </location>
</feature>
<protein>
    <submittedName>
        <fullName evidence="3">Uncharacterized protein</fullName>
    </submittedName>
</protein>
<reference evidence="3" key="1">
    <citation type="submission" date="2022-11" db="UniProtKB">
        <authorList>
            <consortium name="WormBaseParasite"/>
        </authorList>
    </citation>
    <scope>IDENTIFICATION</scope>
</reference>